<sequence length="656" mass="71912">MKRISLGTTLVLSTYLTACDNPPRVPELRQSGGPSGSATTESAPATVEAVSWSEKLASFEAFDAEVYADPESGEADLSDIQGLLPEFVSVSWDEQSFDEMTGATAFENLRVTINTEPAFGVAMDEARVWGFEDDLLIARLNGERLDETGTVFDRLEADGYSLFGAAGAMEAVFDVMEAQIGEEASSEVDFGIDQFDMTVERTVTGALTLRPFQFTPMSEEQFAQLTDMLEIESGELEEEGFDGLQALRLAQQVIAVGRSVEIERGSARNMDMTLQIDSAEVSQSVSYTLDFYGYEGLSGYDIGGIYYSGMRQQQGMSFDGDALEAEEVYPDGLNIDQLQTTDFMSYEDIRLDRLAGFLARSEFPGFDERDLISLGRSAVSNYSYQIDGSEVFRVDEMRVTADEFEWLLPEAIMVDMEGLAVYPGEIGGTVLSFLPSGDDEEMQAVRDDIEAGIDLLDEHGFSEIPADIQAAMTWSKDTGATEWSFKAQSDEFGERIARLGINLPPYDPIAAAADGGELDSAFEDLFETHFTFNGARLYESDDGGYDKLFGYLHALGQQHESEGWGATLAGMPPEDLREFIAVMTRSAKGSVQDEFPQAVDWIEAVASYFETSGGSLDIRVEPPEPLSPDRIEELARADDTAALVEQFGVSVTHTPE</sequence>
<dbReference type="AlphaFoldDB" id="A0A399R3E5"/>
<dbReference type="Proteomes" id="UP000265431">
    <property type="component" value="Unassembled WGS sequence"/>
</dbReference>
<accession>A0A399R3E5</accession>
<evidence type="ECO:0008006" key="4">
    <source>
        <dbReference type="Google" id="ProtNLM"/>
    </source>
</evidence>
<evidence type="ECO:0000313" key="3">
    <source>
        <dbReference type="Proteomes" id="UP000265431"/>
    </source>
</evidence>
<feature type="region of interest" description="Disordered" evidence="1">
    <location>
        <begin position="22"/>
        <end position="44"/>
    </location>
</feature>
<reference evidence="2 3" key="1">
    <citation type="submission" date="2018-08" db="EMBL/GenBank/DDBJ databases">
        <title>Henriciella mobilis sp. nov., isolated from seawater.</title>
        <authorList>
            <person name="Cheng H."/>
            <person name="Wu Y.-H."/>
            <person name="Xu X.-W."/>
            <person name="Guo L.-L."/>
        </authorList>
    </citation>
    <scope>NUCLEOTIDE SEQUENCE [LARGE SCALE GENOMIC DNA]</scope>
    <source>
        <strain evidence="2 3">CCUG66934</strain>
    </source>
</reference>
<evidence type="ECO:0000313" key="2">
    <source>
        <dbReference type="EMBL" id="RIJ25798.1"/>
    </source>
</evidence>
<dbReference type="RefSeq" id="WP_119378150.1">
    <property type="nucleotide sequence ID" value="NZ_QWGB01000004.1"/>
</dbReference>
<gene>
    <name evidence="2" type="ORF">D1224_01360</name>
</gene>
<proteinExistence type="predicted"/>
<dbReference type="OrthoDB" id="7625665at2"/>
<organism evidence="2 3">
    <name type="scientific">Henriciella barbarensis</name>
    <dbReference type="NCBI Taxonomy" id="86342"/>
    <lineage>
        <taxon>Bacteria</taxon>
        <taxon>Pseudomonadati</taxon>
        <taxon>Pseudomonadota</taxon>
        <taxon>Alphaproteobacteria</taxon>
        <taxon>Hyphomonadales</taxon>
        <taxon>Hyphomonadaceae</taxon>
        <taxon>Henriciella</taxon>
    </lineage>
</organism>
<name>A0A399R3E5_9PROT</name>
<keyword evidence="3" id="KW-1185">Reference proteome</keyword>
<protein>
    <recommendedName>
        <fullName evidence="4">DUF945 family protein</fullName>
    </recommendedName>
</protein>
<evidence type="ECO:0000256" key="1">
    <source>
        <dbReference type="SAM" id="MobiDB-lite"/>
    </source>
</evidence>
<dbReference type="EMBL" id="QWGB01000004">
    <property type="protein sequence ID" value="RIJ25798.1"/>
    <property type="molecule type" value="Genomic_DNA"/>
</dbReference>
<comment type="caution">
    <text evidence="2">The sequence shown here is derived from an EMBL/GenBank/DDBJ whole genome shotgun (WGS) entry which is preliminary data.</text>
</comment>